<keyword evidence="3" id="KW-1185">Reference proteome</keyword>
<dbReference type="AlphaFoldDB" id="A0A2J8ACS9"/>
<dbReference type="OrthoDB" id="536811at2759"/>
<dbReference type="InterPro" id="IPR008752">
    <property type="entry name" value="Peptidase_M11"/>
</dbReference>
<feature type="domain" description="Peptidase M11 gametolysin" evidence="1">
    <location>
        <begin position="97"/>
        <end position="247"/>
    </location>
</feature>
<name>A0A2J8ACS9_9CHLO</name>
<gene>
    <name evidence="2" type="ORF">TSOC_002954</name>
</gene>
<accession>A0A2J8ACS9</accession>
<evidence type="ECO:0000259" key="1">
    <source>
        <dbReference type="Pfam" id="PF05548"/>
    </source>
</evidence>
<proteinExistence type="predicted"/>
<sequence>MQGLLTYVNTHEEIVWTLVQANDTTVYTLASGQPVDESLENVAAGSTISLVCTPSTTEFNTCIATSTARITLSAAPVRSTGIRIRMLVLNMRLTGGCNYGGLSSNEVTNLFLRQGGHADQMNACSYGSMQFDRSGFRVLNTPVPCLNSIRYQCDWSVILEQSLASARQLIGSDAMAFYTHTAIVLPKIDPYPCRWAGLALIPSTITFYQPAGYGVYRTATVMQEIIHNYQLIHGWRNGKEYDDYSTCRNMQPGQFITFVLPATYTAASRNMLKIQPNWMGFYYRRNVYLALRQRGGGDKLLAAEFTNKINIHDVEKNIDNSFTAGGDPRISFNRAVGANGATVLDEFRLVVHTGGFTTGGTKMVVKVCRFLLSSSECVDTIPVTGKARPALRVVSVLTANGTLASDDPTKTPAITKLRRLPDSGPHLALIGRLPVLIEQPAVVLANRAHPAALQRLVVVHKLQAAATSQGARVAVAPYLARHHHHGRPTQALQEHLRAPALCYPTPPHTPPAPELRPPCRY</sequence>
<feature type="domain" description="Peptidase M11 gametolysin" evidence="1">
    <location>
        <begin position="253"/>
        <end position="333"/>
    </location>
</feature>
<dbReference type="Pfam" id="PF05548">
    <property type="entry name" value="Peptidase_M11"/>
    <property type="match status" value="2"/>
</dbReference>
<evidence type="ECO:0000313" key="3">
    <source>
        <dbReference type="Proteomes" id="UP000236333"/>
    </source>
</evidence>
<reference evidence="2 3" key="1">
    <citation type="journal article" date="2017" name="Mol. Biol. Evol.">
        <title>The 4-celled Tetrabaena socialis nuclear genome reveals the essential components for genetic control of cell number at the origin of multicellularity in the volvocine lineage.</title>
        <authorList>
            <person name="Featherston J."/>
            <person name="Arakaki Y."/>
            <person name="Hanschen E.R."/>
            <person name="Ferris P.J."/>
            <person name="Michod R.E."/>
            <person name="Olson B.J.S.C."/>
            <person name="Nozaki H."/>
            <person name="Durand P.M."/>
        </authorList>
    </citation>
    <scope>NUCLEOTIDE SEQUENCE [LARGE SCALE GENOMIC DNA]</scope>
    <source>
        <strain evidence="2 3">NIES-571</strain>
    </source>
</reference>
<evidence type="ECO:0000313" key="2">
    <source>
        <dbReference type="EMBL" id="PNH10319.1"/>
    </source>
</evidence>
<organism evidence="2 3">
    <name type="scientific">Tetrabaena socialis</name>
    <dbReference type="NCBI Taxonomy" id="47790"/>
    <lineage>
        <taxon>Eukaryota</taxon>
        <taxon>Viridiplantae</taxon>
        <taxon>Chlorophyta</taxon>
        <taxon>core chlorophytes</taxon>
        <taxon>Chlorophyceae</taxon>
        <taxon>CS clade</taxon>
        <taxon>Chlamydomonadales</taxon>
        <taxon>Tetrabaenaceae</taxon>
        <taxon>Tetrabaena</taxon>
    </lineage>
</organism>
<comment type="caution">
    <text evidence="2">The sequence shown here is derived from an EMBL/GenBank/DDBJ whole genome shotgun (WGS) entry which is preliminary data.</text>
</comment>
<protein>
    <recommendedName>
        <fullName evidence="1">Peptidase M11 gametolysin domain-containing protein</fullName>
    </recommendedName>
</protein>
<dbReference type="EMBL" id="PGGS01000060">
    <property type="protein sequence ID" value="PNH10319.1"/>
    <property type="molecule type" value="Genomic_DNA"/>
</dbReference>
<dbReference type="Proteomes" id="UP000236333">
    <property type="component" value="Unassembled WGS sequence"/>
</dbReference>